<dbReference type="EMBL" id="KL198020">
    <property type="protein sequence ID" value="KDQ19078.1"/>
    <property type="molecule type" value="Genomic_DNA"/>
</dbReference>
<reference evidence="2" key="1">
    <citation type="journal article" date="2014" name="Proc. Natl. Acad. Sci. U.S.A.">
        <title>Extensive sampling of basidiomycete genomes demonstrates inadequacy of the white-rot/brown-rot paradigm for wood decay fungi.</title>
        <authorList>
            <person name="Riley R."/>
            <person name="Salamov A.A."/>
            <person name="Brown D.W."/>
            <person name="Nagy L.G."/>
            <person name="Floudas D."/>
            <person name="Held B.W."/>
            <person name="Levasseur A."/>
            <person name="Lombard V."/>
            <person name="Morin E."/>
            <person name="Otillar R."/>
            <person name="Lindquist E.A."/>
            <person name="Sun H."/>
            <person name="LaButti K.M."/>
            <person name="Schmutz J."/>
            <person name="Jabbour D."/>
            <person name="Luo H."/>
            <person name="Baker S.E."/>
            <person name="Pisabarro A.G."/>
            <person name="Walton J.D."/>
            <person name="Blanchette R.A."/>
            <person name="Henrissat B."/>
            <person name="Martin F."/>
            <person name="Cullen D."/>
            <person name="Hibbett D.S."/>
            <person name="Grigoriev I.V."/>
        </authorList>
    </citation>
    <scope>NUCLEOTIDE SEQUENCE [LARGE SCALE GENOMIC DNA]</scope>
    <source>
        <strain evidence="2">FD-172 SS1</strain>
    </source>
</reference>
<gene>
    <name evidence="1" type="ORF">BOTBODRAFT_483281</name>
</gene>
<evidence type="ECO:0000313" key="2">
    <source>
        <dbReference type="Proteomes" id="UP000027195"/>
    </source>
</evidence>
<organism evidence="1 2">
    <name type="scientific">Botryobasidium botryosum (strain FD-172 SS1)</name>
    <dbReference type="NCBI Taxonomy" id="930990"/>
    <lineage>
        <taxon>Eukaryota</taxon>
        <taxon>Fungi</taxon>
        <taxon>Dikarya</taxon>
        <taxon>Basidiomycota</taxon>
        <taxon>Agaricomycotina</taxon>
        <taxon>Agaricomycetes</taxon>
        <taxon>Cantharellales</taxon>
        <taxon>Botryobasidiaceae</taxon>
        <taxon>Botryobasidium</taxon>
    </lineage>
</organism>
<dbReference type="InParanoid" id="A0A067MTJ9"/>
<accession>A0A067MTJ9</accession>
<dbReference type="AlphaFoldDB" id="A0A067MTJ9"/>
<proteinExistence type="predicted"/>
<protein>
    <submittedName>
        <fullName evidence="1">Uncharacterized protein</fullName>
    </submittedName>
</protein>
<keyword evidence="2" id="KW-1185">Reference proteome</keyword>
<sequence length="143" mass="16349">MRSRKHAQSLEKVRPIRDLARVLQRRIVLSLVIIFSPWGLVRSGITNAFRCSVTRSTLACWQEQTASLWIPYMSNTLRSASRGKVPFRRWQLYSFPRSCGLDRLCLYNMDAACGPLAHIVHHIPRSLPTSTILWHPSALPLLA</sequence>
<dbReference type="HOGENOM" id="CLU_1805866_0_0_1"/>
<name>A0A067MTJ9_BOTB1</name>
<dbReference type="Proteomes" id="UP000027195">
    <property type="component" value="Unassembled WGS sequence"/>
</dbReference>
<evidence type="ECO:0000313" key="1">
    <source>
        <dbReference type="EMBL" id="KDQ19078.1"/>
    </source>
</evidence>